<dbReference type="Proteomes" id="UP001597389">
    <property type="component" value="Unassembled WGS sequence"/>
</dbReference>
<protein>
    <submittedName>
        <fullName evidence="1">NAD(P)/FAD-dependent oxidoreductase</fullName>
        <ecNumber evidence="1">1.-.-.-</ecNumber>
    </submittedName>
</protein>
<dbReference type="PANTHER" id="PTHR42685">
    <property type="entry name" value="GERANYLGERANYL DIPHOSPHATE REDUCTASE"/>
    <property type="match status" value="1"/>
</dbReference>
<dbReference type="RefSeq" id="WP_377177210.1">
    <property type="nucleotide sequence ID" value="NZ_JBHUJB010000005.1"/>
</dbReference>
<name>A0ABW4Z6V0_9BACT</name>
<reference evidence="2" key="1">
    <citation type="journal article" date="2019" name="Int. J. Syst. Evol. Microbiol.">
        <title>The Global Catalogue of Microorganisms (GCM) 10K type strain sequencing project: providing services to taxonomists for standard genome sequencing and annotation.</title>
        <authorList>
            <consortium name="The Broad Institute Genomics Platform"/>
            <consortium name="The Broad Institute Genome Sequencing Center for Infectious Disease"/>
            <person name="Wu L."/>
            <person name="Ma J."/>
        </authorList>
    </citation>
    <scope>NUCLEOTIDE SEQUENCE [LARGE SCALE GENOMIC DNA]</scope>
    <source>
        <strain evidence="2">CCUG 57942</strain>
    </source>
</reference>
<comment type="caution">
    <text evidence="1">The sequence shown here is derived from an EMBL/GenBank/DDBJ whole genome shotgun (WGS) entry which is preliminary data.</text>
</comment>
<dbReference type="Gene3D" id="3.50.50.60">
    <property type="entry name" value="FAD/NAD(P)-binding domain"/>
    <property type="match status" value="2"/>
</dbReference>
<keyword evidence="1" id="KW-0560">Oxidoreductase</keyword>
<evidence type="ECO:0000313" key="1">
    <source>
        <dbReference type="EMBL" id="MFD2157437.1"/>
    </source>
</evidence>
<dbReference type="EC" id="1.-.-.-" evidence="1"/>
<dbReference type="PANTHER" id="PTHR42685:SF22">
    <property type="entry name" value="CONDITIONED MEDIUM FACTOR RECEPTOR 1"/>
    <property type="match status" value="1"/>
</dbReference>
<sequence length="335" mass="36627">MKIVGGGLAGLSLGISLRKQGVAVEVSEAGRYPQHKVCGEFICGVEDEVLKDLGVLNLLDDALVHRRMLWWVDDECVLERALPSPARGISRYVLDERLAGEFEKLGGDLRVGERAGGADGEGIVWAAGKSKKGGKRWIGLKAHFLMEGLDGLEMHVGNGGYMGLCEVSAGVVNACGLFLIDGEGKGRGKELILAYLRANGMHSLAERLDGASMDEASFSATAGFELGQQQRRGRVCIGDSLNLIPPYSGNGMSMALESSHLLSPLLVNYAGGALSWTDLSARYERETQQMFKRRMRTAQFFHPLFFHPLGREALGRLSRWRLLPITQLFSRLRRP</sequence>
<gene>
    <name evidence="1" type="ORF">ACFSW8_00835</name>
</gene>
<dbReference type="EMBL" id="JBHUJB010000005">
    <property type="protein sequence ID" value="MFD2157437.1"/>
    <property type="molecule type" value="Genomic_DNA"/>
</dbReference>
<dbReference type="InterPro" id="IPR050407">
    <property type="entry name" value="Geranylgeranyl_reductase"/>
</dbReference>
<dbReference type="GO" id="GO:0016491">
    <property type="term" value="F:oxidoreductase activity"/>
    <property type="evidence" value="ECO:0007669"/>
    <property type="project" value="UniProtKB-KW"/>
</dbReference>
<proteinExistence type="predicted"/>
<keyword evidence="2" id="KW-1185">Reference proteome</keyword>
<dbReference type="InterPro" id="IPR036188">
    <property type="entry name" value="FAD/NAD-bd_sf"/>
</dbReference>
<organism evidence="1 2">
    <name type="scientific">Rubritalea tangerina</name>
    <dbReference type="NCBI Taxonomy" id="430798"/>
    <lineage>
        <taxon>Bacteria</taxon>
        <taxon>Pseudomonadati</taxon>
        <taxon>Verrucomicrobiota</taxon>
        <taxon>Verrucomicrobiia</taxon>
        <taxon>Verrucomicrobiales</taxon>
        <taxon>Rubritaleaceae</taxon>
        <taxon>Rubritalea</taxon>
    </lineage>
</organism>
<dbReference type="SUPFAM" id="SSF51905">
    <property type="entry name" value="FAD/NAD(P)-binding domain"/>
    <property type="match status" value="1"/>
</dbReference>
<accession>A0ABW4Z6V0</accession>
<evidence type="ECO:0000313" key="2">
    <source>
        <dbReference type="Proteomes" id="UP001597389"/>
    </source>
</evidence>